<dbReference type="EMBL" id="JAHRIO010080350">
    <property type="protein sequence ID" value="MEQ2184398.1"/>
    <property type="molecule type" value="Genomic_DNA"/>
</dbReference>
<feature type="compositionally biased region" description="Low complexity" evidence="2">
    <location>
        <begin position="1"/>
        <end position="12"/>
    </location>
</feature>
<reference evidence="3 4" key="1">
    <citation type="submission" date="2021-06" db="EMBL/GenBank/DDBJ databases">
        <authorList>
            <person name="Palmer J.M."/>
        </authorList>
    </citation>
    <scope>NUCLEOTIDE SEQUENCE [LARGE SCALE GENOMIC DNA]</scope>
    <source>
        <strain evidence="3 4">GA_2019</strain>
        <tissue evidence="3">Muscle</tissue>
    </source>
</reference>
<dbReference type="Pfam" id="PF00167">
    <property type="entry name" value="FGF"/>
    <property type="match status" value="2"/>
</dbReference>
<sequence>MSRAAAIASSLIRQKRQAREREKANACRGSSSPSNSKGANEKPSKLNVFSRVKLFGSRKKRKRRRPPEPQLKGIVTRLSSRQGFQLQMQPDGTIDGTKDEDSTYAVFNLIPVGLRVVAIQGVQTKLYLAMNNEGFVYTSMSCSTNLINILAVLTHVSKKQHPFYIFLFPSATWPPSFPVGWLVFKGEHFTPECKFKESVFENYYVTYSSMLYRQQQSGRAWYLGLNKEGAIMKGNHVKKNKAAAHFLPKPLKVAMYREPSLHDLTELSRSGSGTPTKSRSASALLNGGGKTPSNDDLS</sequence>
<dbReference type="InterPro" id="IPR008996">
    <property type="entry name" value="IL1/FGF"/>
</dbReference>
<dbReference type="SMART" id="SM00442">
    <property type="entry name" value="FGF"/>
    <property type="match status" value="1"/>
</dbReference>
<feature type="compositionally biased region" description="Polar residues" evidence="2">
    <location>
        <begin position="267"/>
        <end position="283"/>
    </location>
</feature>
<dbReference type="Proteomes" id="UP001476798">
    <property type="component" value="Unassembled WGS sequence"/>
</dbReference>
<dbReference type="InterPro" id="IPR002209">
    <property type="entry name" value="Fibroblast_GF_fam"/>
</dbReference>
<accession>A0ABV0PLN2</accession>
<feature type="compositionally biased region" description="Polar residues" evidence="2">
    <location>
        <begin position="28"/>
        <end position="38"/>
    </location>
</feature>
<organism evidence="3 4">
    <name type="scientific">Goodea atripinnis</name>
    <dbReference type="NCBI Taxonomy" id="208336"/>
    <lineage>
        <taxon>Eukaryota</taxon>
        <taxon>Metazoa</taxon>
        <taxon>Chordata</taxon>
        <taxon>Craniata</taxon>
        <taxon>Vertebrata</taxon>
        <taxon>Euteleostomi</taxon>
        <taxon>Actinopterygii</taxon>
        <taxon>Neopterygii</taxon>
        <taxon>Teleostei</taxon>
        <taxon>Neoteleostei</taxon>
        <taxon>Acanthomorphata</taxon>
        <taxon>Ovalentaria</taxon>
        <taxon>Atherinomorphae</taxon>
        <taxon>Cyprinodontiformes</taxon>
        <taxon>Goodeidae</taxon>
        <taxon>Goodea</taxon>
    </lineage>
</organism>
<evidence type="ECO:0000313" key="3">
    <source>
        <dbReference type="EMBL" id="MEQ2184398.1"/>
    </source>
</evidence>
<name>A0ABV0PLN2_9TELE</name>
<feature type="region of interest" description="Disordered" evidence="2">
    <location>
        <begin position="1"/>
        <end position="45"/>
    </location>
</feature>
<evidence type="ECO:0000256" key="2">
    <source>
        <dbReference type="SAM" id="MobiDB-lite"/>
    </source>
</evidence>
<keyword evidence="4" id="KW-1185">Reference proteome</keyword>
<evidence type="ECO:0000256" key="1">
    <source>
        <dbReference type="ARBA" id="ARBA00007936"/>
    </source>
</evidence>
<gene>
    <name evidence="3" type="primary">FGF13_2</name>
    <name evidence="3" type="ORF">GOODEAATRI_007582</name>
</gene>
<dbReference type="PANTHER" id="PTHR11486">
    <property type="entry name" value="FIBROBLAST GROWTH FACTOR"/>
    <property type="match status" value="1"/>
</dbReference>
<protein>
    <submittedName>
        <fullName evidence="3">Fibroblast growth factor 13</fullName>
    </submittedName>
</protein>
<feature type="region of interest" description="Disordered" evidence="2">
    <location>
        <begin position="265"/>
        <end position="298"/>
    </location>
</feature>
<proteinExistence type="inferred from homology"/>
<evidence type="ECO:0000313" key="4">
    <source>
        <dbReference type="Proteomes" id="UP001476798"/>
    </source>
</evidence>
<comment type="similarity">
    <text evidence="1">Belongs to the heparin-binding growth factors family.</text>
</comment>
<dbReference type="SUPFAM" id="SSF50353">
    <property type="entry name" value="Cytokine"/>
    <property type="match status" value="2"/>
</dbReference>
<comment type="caution">
    <text evidence="3">The sequence shown here is derived from an EMBL/GenBank/DDBJ whole genome shotgun (WGS) entry which is preliminary data.</text>
</comment>
<dbReference type="Gene3D" id="2.80.10.50">
    <property type="match status" value="2"/>
</dbReference>